<keyword evidence="9" id="KW-1185">Reference proteome</keyword>
<dbReference type="InterPro" id="IPR000719">
    <property type="entry name" value="Prot_kinase_dom"/>
</dbReference>
<dbReference type="SMART" id="SM00220">
    <property type="entry name" value="S_TKc"/>
    <property type="match status" value="1"/>
</dbReference>
<evidence type="ECO:0000256" key="2">
    <source>
        <dbReference type="ARBA" id="ARBA00022741"/>
    </source>
</evidence>
<evidence type="ECO:0000256" key="3">
    <source>
        <dbReference type="ARBA" id="ARBA00022777"/>
    </source>
</evidence>
<reference evidence="8 9" key="1">
    <citation type="submission" date="2019-10" db="EMBL/GenBank/DDBJ databases">
        <title>Genome Sequences from Six Type Strain Members of the Archaeal Family Sulfolobaceae: Acidianus ambivalens, Acidianus infernus, Metallosphaera prunae, Stygiolobus azoricus, Sulfolobus metallicus, and Sulfurisphaera ohwakuensis.</title>
        <authorList>
            <person name="Counts J.A."/>
            <person name="Kelly R.M."/>
        </authorList>
    </citation>
    <scope>NUCLEOTIDE SEQUENCE [LARGE SCALE GENOMIC DNA]</scope>
    <source>
        <strain evidence="8 9">FC6</strain>
    </source>
</reference>
<feature type="transmembrane region" description="Helical" evidence="6">
    <location>
        <begin position="57"/>
        <end position="81"/>
    </location>
</feature>
<evidence type="ECO:0000259" key="7">
    <source>
        <dbReference type="PROSITE" id="PS50011"/>
    </source>
</evidence>
<keyword evidence="2" id="KW-0547">Nucleotide-binding</keyword>
<keyword evidence="4" id="KW-0067">ATP-binding</keyword>
<dbReference type="PROSITE" id="PS00108">
    <property type="entry name" value="PROTEIN_KINASE_ST"/>
    <property type="match status" value="1"/>
</dbReference>
<gene>
    <name evidence="8" type="ORF">D1868_04045</name>
</gene>
<dbReference type="GO" id="GO:0004672">
    <property type="term" value="F:protein kinase activity"/>
    <property type="evidence" value="ECO:0007669"/>
    <property type="project" value="InterPro"/>
</dbReference>
<dbReference type="KEGG" id="sazo:D1868_04045"/>
<dbReference type="OrthoDB" id="41005at2157"/>
<evidence type="ECO:0000313" key="8">
    <source>
        <dbReference type="EMBL" id="QGR19229.1"/>
    </source>
</evidence>
<dbReference type="InterPro" id="IPR011009">
    <property type="entry name" value="Kinase-like_dom_sf"/>
</dbReference>
<dbReference type="EMBL" id="CP045483">
    <property type="protein sequence ID" value="QGR19229.1"/>
    <property type="molecule type" value="Genomic_DNA"/>
</dbReference>
<dbReference type="GO" id="GO:0005524">
    <property type="term" value="F:ATP binding"/>
    <property type="evidence" value="ECO:0007669"/>
    <property type="project" value="UniProtKB-KW"/>
</dbReference>
<comment type="similarity">
    <text evidence="5">Belongs to the protein kinase superfamily. Ser/Thr protein kinase family. GCN2 subfamily.</text>
</comment>
<proteinExistence type="inferred from homology"/>
<keyword evidence="6" id="KW-0812">Transmembrane</keyword>
<dbReference type="SUPFAM" id="SSF56112">
    <property type="entry name" value="Protein kinase-like (PK-like)"/>
    <property type="match status" value="1"/>
</dbReference>
<keyword evidence="6" id="KW-0472">Membrane</keyword>
<dbReference type="PROSITE" id="PS50011">
    <property type="entry name" value="PROTEIN_KINASE_DOM"/>
    <property type="match status" value="1"/>
</dbReference>
<feature type="domain" description="Protein kinase" evidence="7">
    <location>
        <begin position="344"/>
        <end position="654"/>
    </location>
</feature>
<dbReference type="CDD" id="cd14014">
    <property type="entry name" value="STKc_PknB_like"/>
    <property type="match status" value="1"/>
</dbReference>
<dbReference type="InterPro" id="IPR008271">
    <property type="entry name" value="Ser/Thr_kinase_AS"/>
</dbReference>
<sequence>MPYYNRRLIKASIVSIFTPIILLLLFQSFSLLYVTLLLIITSLISILASFNRNLTYIAFILSFSASFVLIISSGNTSILGIPFLSLILAVVLGFPGLVIPCAWEVITIASALVTYELSSYEPLTRDFTLLLLSSTFTTLAFANIIAATGKGYPIVISQKGIPDGFQWEIEINGVVRKVTGRKLVLNEKRVEFHLCPSFVQGIYYLPDKISGNLKEGRKIEINFVTSNTIPYDKYPHCFATFLVTGLPSNIQWSVQVGGYDYVSSSSASPILVPILGSKNAPWKAKEIRIGEVVFKPNVESGIVNRGEKIIITYTSVVEPKKPLILPPLDKWDPRIWVGNDLYGYNVISVLGVGGNGYVLKAEKDGINYAIKVLSMRNEPLQTRALSFSSFDDLFRESENLKELSKNPRFVRIYGIYVDINNITSALRGNSEAYFKYPPAIIMEFMEGGTAADLIKTQLVNHPQWPIIVKLIIREIAMALSFLHKNGYVHLDVKPQNIFFAKKVGNQVDEVLRNLNLVGNVKLGDLGSAVKAGQKFNQATPAYSPPEQLEAIVLGKGANPSMDVFSLGITAYYLLTLHNDNPAIPYLNKASDLFISGRINEALGYINQAKVVLASWRPQLPPNTPQELVNVIYGCITTDFMKRYTSEQVAYLLSK</sequence>
<evidence type="ECO:0000256" key="4">
    <source>
        <dbReference type="ARBA" id="ARBA00022840"/>
    </source>
</evidence>
<evidence type="ECO:0000313" key="9">
    <source>
        <dbReference type="Proteomes" id="UP000423396"/>
    </source>
</evidence>
<keyword evidence="3 8" id="KW-0418">Kinase</keyword>
<dbReference type="InterPro" id="IPR017441">
    <property type="entry name" value="Protein_kinase_ATP_BS"/>
</dbReference>
<dbReference type="Gene3D" id="1.10.510.10">
    <property type="entry name" value="Transferase(Phosphotransferase) domain 1"/>
    <property type="match status" value="1"/>
</dbReference>
<dbReference type="Pfam" id="PF00069">
    <property type="entry name" value="Pkinase"/>
    <property type="match status" value="1"/>
</dbReference>
<accession>A0A650CN21</accession>
<evidence type="ECO:0000256" key="6">
    <source>
        <dbReference type="SAM" id="Phobius"/>
    </source>
</evidence>
<dbReference type="GO" id="GO:0005737">
    <property type="term" value="C:cytoplasm"/>
    <property type="evidence" value="ECO:0007669"/>
    <property type="project" value="TreeGrafter"/>
</dbReference>
<dbReference type="RefSeq" id="WP_156005794.1">
    <property type="nucleotide sequence ID" value="NZ_CP045483.1"/>
</dbReference>
<dbReference type="PROSITE" id="PS00107">
    <property type="entry name" value="PROTEIN_KINASE_ATP"/>
    <property type="match status" value="1"/>
</dbReference>
<dbReference type="AlphaFoldDB" id="A0A650CN21"/>
<keyword evidence="1" id="KW-0808">Transferase</keyword>
<feature type="transmembrane region" description="Helical" evidence="6">
    <location>
        <begin position="127"/>
        <end position="149"/>
    </location>
</feature>
<feature type="transmembrane region" description="Helical" evidence="6">
    <location>
        <begin position="32"/>
        <end position="50"/>
    </location>
</feature>
<organism evidence="8 9">
    <name type="scientific">Stygiolobus azoricus</name>
    <dbReference type="NCBI Taxonomy" id="41675"/>
    <lineage>
        <taxon>Archaea</taxon>
        <taxon>Thermoproteota</taxon>
        <taxon>Thermoprotei</taxon>
        <taxon>Sulfolobales</taxon>
        <taxon>Sulfolobaceae</taxon>
        <taxon>Stygiolobus</taxon>
    </lineage>
</organism>
<dbReference type="InterPro" id="IPR050339">
    <property type="entry name" value="CC_SR_Kinase"/>
</dbReference>
<feature type="transmembrane region" description="Helical" evidence="6">
    <location>
        <begin position="7"/>
        <end position="26"/>
    </location>
</feature>
<keyword evidence="6" id="KW-1133">Transmembrane helix</keyword>
<dbReference type="GeneID" id="42798216"/>
<dbReference type="PANTHER" id="PTHR11042">
    <property type="entry name" value="EUKARYOTIC TRANSLATION INITIATION FACTOR 2-ALPHA KINASE EIF2-ALPHA KINASE -RELATED"/>
    <property type="match status" value="1"/>
</dbReference>
<name>A0A650CN21_9CREN</name>
<protein>
    <submittedName>
        <fullName evidence="8">Protein kinase</fullName>
    </submittedName>
</protein>
<evidence type="ECO:0000256" key="1">
    <source>
        <dbReference type="ARBA" id="ARBA00022679"/>
    </source>
</evidence>
<feature type="transmembrane region" description="Helical" evidence="6">
    <location>
        <begin position="87"/>
        <end position="115"/>
    </location>
</feature>
<dbReference type="Proteomes" id="UP000423396">
    <property type="component" value="Chromosome"/>
</dbReference>
<evidence type="ECO:0000256" key="5">
    <source>
        <dbReference type="ARBA" id="ARBA00037982"/>
    </source>
</evidence>